<evidence type="ECO:0000313" key="7">
    <source>
        <dbReference type="Proteomes" id="UP000318571"/>
    </source>
</evidence>
<keyword evidence="7" id="KW-1185">Reference proteome</keyword>
<proteinExistence type="inferred from homology"/>
<dbReference type="SUPFAM" id="SSF52540">
    <property type="entry name" value="P-loop containing nucleoside triphosphate hydrolases"/>
    <property type="match status" value="1"/>
</dbReference>
<evidence type="ECO:0000256" key="4">
    <source>
        <dbReference type="SAM" id="MobiDB-lite"/>
    </source>
</evidence>
<dbReference type="PIRSF" id="PIRSF000705">
    <property type="entry name" value="DNK"/>
    <property type="match status" value="1"/>
</dbReference>
<keyword evidence="3" id="KW-0547">Nucleotide-binding</keyword>
<dbReference type="Proteomes" id="UP000318571">
    <property type="component" value="Chromosome 4"/>
</dbReference>
<evidence type="ECO:0000313" key="6">
    <source>
        <dbReference type="EMBL" id="TRY67406.1"/>
    </source>
</evidence>
<evidence type="ECO:0000259" key="5">
    <source>
        <dbReference type="Pfam" id="PF01712"/>
    </source>
</evidence>
<dbReference type="PANTHER" id="PTHR10513:SF38">
    <property type="entry name" value="DEOXYNUCLEOSIDE KINASE-LIKE PROTEIN"/>
    <property type="match status" value="1"/>
</dbReference>
<dbReference type="AlphaFoldDB" id="A0A553NPP8"/>
<feature type="binding site" evidence="3">
    <location>
        <begin position="163"/>
        <end position="167"/>
    </location>
    <ligand>
        <name>ATP</name>
        <dbReference type="ChEBI" id="CHEBI:30616"/>
    </ligand>
</feature>
<dbReference type="EMBL" id="VCGU01000011">
    <property type="protein sequence ID" value="TRY67406.1"/>
    <property type="molecule type" value="Genomic_DNA"/>
</dbReference>
<dbReference type="InterPro" id="IPR027417">
    <property type="entry name" value="P-loop_NTPase"/>
</dbReference>
<dbReference type="InterPro" id="IPR002624">
    <property type="entry name" value="DCK/DGK"/>
</dbReference>
<dbReference type="GO" id="GO:0005739">
    <property type="term" value="C:mitochondrion"/>
    <property type="evidence" value="ECO:0007669"/>
    <property type="project" value="TreeGrafter"/>
</dbReference>
<evidence type="ECO:0000256" key="1">
    <source>
        <dbReference type="ARBA" id="ARBA00007420"/>
    </source>
</evidence>
<dbReference type="GO" id="GO:0019136">
    <property type="term" value="F:deoxynucleoside kinase activity"/>
    <property type="evidence" value="ECO:0007669"/>
    <property type="project" value="InterPro"/>
</dbReference>
<dbReference type="STRING" id="6832.A0A553NPP8"/>
<dbReference type="Pfam" id="PF01712">
    <property type="entry name" value="dNK"/>
    <property type="match status" value="1"/>
</dbReference>
<evidence type="ECO:0000256" key="2">
    <source>
        <dbReference type="PIRSR" id="PIRSR000705-1"/>
    </source>
</evidence>
<dbReference type="FunFam" id="3.40.50.300:FF:001571">
    <property type="entry name" value="Deoxynucleoside kinase"/>
    <property type="match status" value="1"/>
</dbReference>
<dbReference type="InterPro" id="IPR050566">
    <property type="entry name" value="Deoxyribonucleoside_kinase"/>
</dbReference>
<dbReference type="CDD" id="cd01673">
    <property type="entry name" value="dNK"/>
    <property type="match status" value="1"/>
</dbReference>
<comment type="caution">
    <text evidence="6">The sequence shown here is derived from an EMBL/GenBank/DDBJ whole genome shotgun (WGS) entry which is preliminary data.</text>
</comment>
<accession>A0A553NPP8</accession>
<dbReference type="OMA" id="NITVKMF"/>
<dbReference type="Gene3D" id="3.40.50.300">
    <property type="entry name" value="P-loop containing nucleotide triphosphate hydrolases"/>
    <property type="match status" value="1"/>
</dbReference>
<feature type="region of interest" description="Disordered" evidence="4">
    <location>
        <begin position="1"/>
        <end position="20"/>
    </location>
</feature>
<dbReference type="PANTHER" id="PTHR10513">
    <property type="entry name" value="DEOXYNUCLEOSIDE KINASE"/>
    <property type="match status" value="1"/>
</dbReference>
<reference evidence="6 7" key="1">
    <citation type="journal article" date="2018" name="Nat. Ecol. Evol.">
        <title>Genomic signatures of mitonuclear coevolution across populations of Tigriopus californicus.</title>
        <authorList>
            <person name="Barreto F.S."/>
            <person name="Watson E.T."/>
            <person name="Lima T.G."/>
            <person name="Willett C.S."/>
            <person name="Edmands S."/>
            <person name="Li W."/>
            <person name="Burton R.S."/>
        </authorList>
    </citation>
    <scope>NUCLEOTIDE SEQUENCE [LARGE SCALE GENOMIC DNA]</scope>
    <source>
        <strain evidence="6 7">San Diego</strain>
    </source>
</reference>
<dbReference type="InterPro" id="IPR031314">
    <property type="entry name" value="DNK_dom"/>
</dbReference>
<evidence type="ECO:0000256" key="3">
    <source>
        <dbReference type="PIRSR" id="PIRSR000705-3"/>
    </source>
</evidence>
<comment type="similarity">
    <text evidence="1">Belongs to the DCK/DGK family.</text>
</comment>
<feature type="active site" description="Proton acceptor" evidence="2">
    <location>
        <position position="104"/>
    </location>
</feature>
<sequence length="257" mass="30024">MESPESECNKSDEVGGGGRRPFTLAVEGNIGSGKSTMLNCFQAFTDVQLSPEPIDQWCDLKGHNLLELLYKDPKRWSFQFQSYVQLTRLQLIREKTHARVRILERSLQNNRYCFLELARKVGSLSEEELAVLHAWHEWLDSSMNLNLDLIVYLKTHPDVAYKRMMARNRSEESSAKLQYLTYLHESYEDWLISQKFGDLDTPVLVFDANFDLAEMNLRYHEAADIIRGFKRLPKKINYFPECLQEFEDKENIANSML</sequence>
<name>A0A553NPP8_TIGCA</name>
<organism evidence="6 7">
    <name type="scientific">Tigriopus californicus</name>
    <name type="common">Marine copepod</name>
    <dbReference type="NCBI Taxonomy" id="6832"/>
    <lineage>
        <taxon>Eukaryota</taxon>
        <taxon>Metazoa</taxon>
        <taxon>Ecdysozoa</taxon>
        <taxon>Arthropoda</taxon>
        <taxon>Crustacea</taxon>
        <taxon>Multicrustacea</taxon>
        <taxon>Hexanauplia</taxon>
        <taxon>Copepoda</taxon>
        <taxon>Harpacticoida</taxon>
        <taxon>Harpacticidae</taxon>
        <taxon>Tigriopus</taxon>
    </lineage>
</organism>
<dbReference type="GO" id="GO:0005524">
    <property type="term" value="F:ATP binding"/>
    <property type="evidence" value="ECO:0007669"/>
    <property type="project" value="UniProtKB-KW"/>
</dbReference>
<feature type="domain" description="Deoxynucleoside kinase" evidence="5">
    <location>
        <begin position="24"/>
        <end position="216"/>
    </location>
</feature>
<keyword evidence="3" id="KW-0067">ATP-binding</keyword>
<feature type="binding site" evidence="3">
    <location>
        <begin position="28"/>
        <end position="36"/>
    </location>
    <ligand>
        <name>ATP</name>
        <dbReference type="ChEBI" id="CHEBI:30616"/>
    </ligand>
</feature>
<gene>
    <name evidence="6" type="ORF">TCAL_10474</name>
</gene>
<dbReference type="OrthoDB" id="567086at2759"/>
<protein>
    <recommendedName>
        <fullName evidence="5">Deoxynucleoside kinase domain-containing protein</fullName>
    </recommendedName>
</protein>